<dbReference type="CDD" id="cd00383">
    <property type="entry name" value="trans_reg_C"/>
    <property type="match status" value="1"/>
</dbReference>
<evidence type="ECO:0000256" key="4">
    <source>
        <dbReference type="PROSITE-ProRule" id="PRU01091"/>
    </source>
</evidence>
<dbReference type="PANTHER" id="PTHR48111">
    <property type="entry name" value="REGULATOR OF RPOS"/>
    <property type="match status" value="1"/>
</dbReference>
<dbReference type="GO" id="GO:0006355">
    <property type="term" value="P:regulation of DNA-templated transcription"/>
    <property type="evidence" value="ECO:0007669"/>
    <property type="project" value="InterPro"/>
</dbReference>
<dbReference type="PROSITE" id="PS51755">
    <property type="entry name" value="OMPR_PHOB"/>
    <property type="match status" value="1"/>
</dbReference>
<keyword evidence="2" id="KW-0902">Two-component regulatory system</keyword>
<dbReference type="GO" id="GO:0000976">
    <property type="term" value="F:transcription cis-regulatory region binding"/>
    <property type="evidence" value="ECO:0007669"/>
    <property type="project" value="TreeGrafter"/>
</dbReference>
<dbReference type="GO" id="GO:0032993">
    <property type="term" value="C:protein-DNA complex"/>
    <property type="evidence" value="ECO:0007669"/>
    <property type="project" value="TreeGrafter"/>
</dbReference>
<dbReference type="RefSeq" id="WP_013299997.1">
    <property type="nucleotide sequence ID" value="NC_014414.1"/>
</dbReference>
<feature type="domain" description="OmpR/PhoB-type" evidence="6">
    <location>
        <begin position="113"/>
        <end position="212"/>
    </location>
</feature>
<feature type="DNA-binding region" description="OmpR/PhoB-type" evidence="4">
    <location>
        <begin position="113"/>
        <end position="212"/>
    </location>
</feature>
<evidence type="ECO:0000256" key="5">
    <source>
        <dbReference type="SAM" id="MobiDB-lite"/>
    </source>
</evidence>
<proteinExistence type="predicted"/>
<protein>
    <submittedName>
        <fullName evidence="7">DNA-binding response regulator</fullName>
    </submittedName>
</protein>
<gene>
    <name evidence="7" type="ordered locus">PB2503_04742</name>
</gene>
<dbReference type="SUPFAM" id="SSF46894">
    <property type="entry name" value="C-terminal effector domain of the bipartite response regulators"/>
    <property type="match status" value="1"/>
</dbReference>
<evidence type="ECO:0000259" key="6">
    <source>
        <dbReference type="PROSITE" id="PS51755"/>
    </source>
</evidence>
<sequence>MSGIIRLHLDGAAPDWRAALVEPFESIDDIACLEAGLSETDILEQADAILVDGRHEGASVAWREAGFSGPILCLGGAPNAEGEAILSLSLPLRVVELAARIRAAVRNHQRSDGAAFAFGPYHCRPAERALVREGEEPIRLTDLEAGILDHLHRADGRLMNRDELLARVWGYKTGVTTHTLETHIYRLRQKIGRISGVSGGIVTEEGGYRLLDARDIGGAPGPEDEQGAPPGHSE</sequence>
<dbReference type="EMBL" id="CP002156">
    <property type="protein sequence ID" value="ADM09023.1"/>
    <property type="molecule type" value="Genomic_DNA"/>
</dbReference>
<dbReference type="InterPro" id="IPR036388">
    <property type="entry name" value="WH-like_DNA-bd_sf"/>
</dbReference>
<name>E0TFA5_PARBH</name>
<feature type="region of interest" description="Disordered" evidence="5">
    <location>
        <begin position="213"/>
        <end position="234"/>
    </location>
</feature>
<keyword evidence="1" id="KW-0597">Phosphoprotein</keyword>
<dbReference type="GO" id="GO:0005829">
    <property type="term" value="C:cytosol"/>
    <property type="evidence" value="ECO:0007669"/>
    <property type="project" value="TreeGrafter"/>
</dbReference>
<accession>E0TFA5</accession>
<reference evidence="7 8" key="2">
    <citation type="journal article" date="2011" name="J. Bacteriol.">
        <title>Complete genome sequence of strain HTCC2503T of Parvularcula bermudensis, the type species of the order "Parvularculales" in the class Alphaproteobacteria.</title>
        <authorList>
            <person name="Oh H.M."/>
            <person name="Kang I."/>
            <person name="Vergin K.L."/>
            <person name="Kang D."/>
            <person name="Rhee K.H."/>
            <person name="Giovannoni S.J."/>
            <person name="Cho J.C."/>
        </authorList>
    </citation>
    <scope>NUCLEOTIDE SEQUENCE [LARGE SCALE GENOMIC DNA]</scope>
    <source>
        <strain evidence="8">ATCC BAA-594 / HTCC2503 / KCTC 12087</strain>
    </source>
</reference>
<evidence type="ECO:0000256" key="1">
    <source>
        <dbReference type="ARBA" id="ARBA00022553"/>
    </source>
</evidence>
<dbReference type="InterPro" id="IPR016032">
    <property type="entry name" value="Sig_transdc_resp-reg_C-effctor"/>
</dbReference>
<dbReference type="GO" id="GO:0000156">
    <property type="term" value="F:phosphorelay response regulator activity"/>
    <property type="evidence" value="ECO:0007669"/>
    <property type="project" value="TreeGrafter"/>
</dbReference>
<dbReference type="eggNOG" id="COG0745">
    <property type="taxonomic scope" value="Bacteria"/>
</dbReference>
<dbReference type="HOGENOM" id="CLU_1184132_0_0_5"/>
<evidence type="ECO:0000256" key="2">
    <source>
        <dbReference type="ARBA" id="ARBA00023012"/>
    </source>
</evidence>
<dbReference type="InterPro" id="IPR039420">
    <property type="entry name" value="WalR-like"/>
</dbReference>
<dbReference type="Gene3D" id="1.10.10.10">
    <property type="entry name" value="Winged helix-like DNA-binding domain superfamily/Winged helix DNA-binding domain"/>
    <property type="match status" value="1"/>
</dbReference>
<dbReference type="Pfam" id="PF00486">
    <property type="entry name" value="Trans_reg_C"/>
    <property type="match status" value="1"/>
</dbReference>
<keyword evidence="3 4" id="KW-0238">DNA-binding</keyword>
<dbReference type="InterPro" id="IPR001867">
    <property type="entry name" value="OmpR/PhoB-type_DNA-bd"/>
</dbReference>
<evidence type="ECO:0000256" key="3">
    <source>
        <dbReference type="ARBA" id="ARBA00023125"/>
    </source>
</evidence>
<keyword evidence="8" id="KW-1185">Reference proteome</keyword>
<dbReference type="KEGG" id="pbr:PB2503_04742"/>
<organism evidence="7 8">
    <name type="scientific">Parvularcula bermudensis (strain ATCC BAA-594 / HTCC2503 / KCTC 12087)</name>
    <dbReference type="NCBI Taxonomy" id="314260"/>
    <lineage>
        <taxon>Bacteria</taxon>
        <taxon>Pseudomonadati</taxon>
        <taxon>Pseudomonadota</taxon>
        <taxon>Alphaproteobacteria</taxon>
        <taxon>Parvularculales</taxon>
        <taxon>Parvularculaceae</taxon>
        <taxon>Parvularcula</taxon>
    </lineage>
</organism>
<dbReference type="PANTHER" id="PTHR48111:SF40">
    <property type="entry name" value="PHOSPHATE REGULON TRANSCRIPTIONAL REGULATORY PROTEIN PHOB"/>
    <property type="match status" value="1"/>
</dbReference>
<evidence type="ECO:0000313" key="8">
    <source>
        <dbReference type="Proteomes" id="UP000001302"/>
    </source>
</evidence>
<dbReference type="Proteomes" id="UP000001302">
    <property type="component" value="Chromosome"/>
</dbReference>
<dbReference type="SMART" id="SM00862">
    <property type="entry name" value="Trans_reg_C"/>
    <property type="match status" value="1"/>
</dbReference>
<reference evidence="8" key="1">
    <citation type="submission" date="2010-08" db="EMBL/GenBank/DDBJ databases">
        <title>Genome sequence of Parvularcula bermudensis HTCC2503.</title>
        <authorList>
            <person name="Kang D.-M."/>
            <person name="Oh H.-M."/>
            <person name="Cho J.-C."/>
        </authorList>
    </citation>
    <scope>NUCLEOTIDE SEQUENCE [LARGE SCALE GENOMIC DNA]</scope>
    <source>
        <strain evidence="8">ATCC BAA-594 / HTCC2503 / KCTC 12087</strain>
    </source>
</reference>
<evidence type="ECO:0000313" key="7">
    <source>
        <dbReference type="EMBL" id="ADM09023.1"/>
    </source>
</evidence>
<dbReference type="STRING" id="314260.PB2503_04742"/>
<dbReference type="AlphaFoldDB" id="E0TFA5"/>
<dbReference type="OrthoDB" id="9802426at2"/>